<reference evidence="2" key="1">
    <citation type="submission" date="2023-07" db="EMBL/GenBank/DDBJ databases">
        <title>Genomic Encyclopedia of Type Strains, Phase IV (KMG-IV): sequencing the most valuable type-strain genomes for metagenomic binning, comparative biology and taxonomic classification.</title>
        <authorList>
            <person name="Goeker M."/>
        </authorList>
    </citation>
    <scope>NUCLEOTIDE SEQUENCE</scope>
    <source>
        <strain evidence="2">DSM 21202</strain>
    </source>
</reference>
<evidence type="ECO:0000313" key="3">
    <source>
        <dbReference type="Proteomes" id="UP001229244"/>
    </source>
</evidence>
<name>A0AAE3VLD9_9HYPH</name>
<sequence length="89" mass="9680">MVRVILVQLILFLLPFIGWAIFLAVTRGLSDARASYFIGPMPYWLAVAGLILSIAGFLALGVVGDQETGVYHPLRFEDGKLVPGGFDDN</sequence>
<proteinExistence type="predicted"/>
<evidence type="ECO:0000256" key="1">
    <source>
        <dbReference type="SAM" id="Phobius"/>
    </source>
</evidence>
<dbReference type="RefSeq" id="WP_306883676.1">
    <property type="nucleotide sequence ID" value="NZ_JAUSUL010000001.1"/>
</dbReference>
<protein>
    <submittedName>
        <fullName evidence="2">Uncharacterized protein</fullName>
    </submittedName>
</protein>
<dbReference type="EMBL" id="JAUSUL010000001">
    <property type="protein sequence ID" value="MDQ0313885.1"/>
    <property type="molecule type" value="Genomic_DNA"/>
</dbReference>
<dbReference type="Pfam" id="PF19606">
    <property type="entry name" value="DUF6111"/>
    <property type="match status" value="1"/>
</dbReference>
<keyword evidence="1" id="KW-1133">Transmembrane helix</keyword>
<gene>
    <name evidence="2" type="ORF">J2S73_000322</name>
</gene>
<dbReference type="Proteomes" id="UP001229244">
    <property type="component" value="Unassembled WGS sequence"/>
</dbReference>
<keyword evidence="1" id="KW-0472">Membrane</keyword>
<evidence type="ECO:0000313" key="2">
    <source>
        <dbReference type="EMBL" id="MDQ0313885.1"/>
    </source>
</evidence>
<organism evidence="2 3">
    <name type="scientific">Amorphus orientalis</name>
    <dbReference type="NCBI Taxonomy" id="649198"/>
    <lineage>
        <taxon>Bacteria</taxon>
        <taxon>Pseudomonadati</taxon>
        <taxon>Pseudomonadota</taxon>
        <taxon>Alphaproteobacteria</taxon>
        <taxon>Hyphomicrobiales</taxon>
        <taxon>Amorphaceae</taxon>
        <taxon>Amorphus</taxon>
    </lineage>
</organism>
<accession>A0AAE3VLD9</accession>
<comment type="caution">
    <text evidence="2">The sequence shown here is derived from an EMBL/GenBank/DDBJ whole genome shotgun (WGS) entry which is preliminary data.</text>
</comment>
<feature type="transmembrane region" description="Helical" evidence="1">
    <location>
        <begin position="44"/>
        <end position="63"/>
    </location>
</feature>
<dbReference type="InterPro" id="IPR046093">
    <property type="entry name" value="DUF6111"/>
</dbReference>
<keyword evidence="3" id="KW-1185">Reference proteome</keyword>
<dbReference type="AlphaFoldDB" id="A0AAE3VLD9"/>
<keyword evidence="1" id="KW-0812">Transmembrane</keyword>